<name>A0A444X2Q7_ARAHY</name>
<keyword evidence="4" id="KW-0853">WD repeat</keyword>
<evidence type="ECO:0000256" key="4">
    <source>
        <dbReference type="ARBA" id="ARBA00022574"/>
    </source>
</evidence>
<evidence type="ECO:0000256" key="3">
    <source>
        <dbReference type="ARBA" id="ARBA00022540"/>
    </source>
</evidence>
<dbReference type="GO" id="GO:0003743">
    <property type="term" value="F:translation initiation factor activity"/>
    <property type="evidence" value="ECO:0007669"/>
    <property type="project" value="UniProtKB-UniRule"/>
</dbReference>
<feature type="region of interest" description="Disordered" evidence="9">
    <location>
        <begin position="523"/>
        <end position="556"/>
    </location>
</feature>
<dbReference type="AlphaFoldDB" id="A0A444X2Q7"/>
<keyword evidence="7 8" id="KW-0648">Protein biosynthesis</keyword>
<feature type="domain" description="Translation initiation factor beta propellor-like" evidence="10">
    <location>
        <begin position="232"/>
        <end position="412"/>
    </location>
</feature>
<feature type="region of interest" description="Disordered" evidence="9">
    <location>
        <begin position="471"/>
        <end position="510"/>
    </location>
</feature>
<comment type="caution">
    <text evidence="11">The sequence shown here is derived from an EMBL/GenBank/DDBJ whole genome shotgun (WGS) entry which is preliminary data.</text>
</comment>
<evidence type="ECO:0000259" key="10">
    <source>
        <dbReference type="Pfam" id="PF08662"/>
    </source>
</evidence>
<protein>
    <recommendedName>
        <fullName evidence="2 8">Eukaryotic translation initiation factor 2A</fullName>
        <shortName evidence="8">eIF-2A</shortName>
    </recommendedName>
</protein>
<dbReference type="Pfam" id="PF08662">
    <property type="entry name" value="eIF2A"/>
    <property type="match status" value="1"/>
</dbReference>
<keyword evidence="12" id="KW-1185">Reference proteome</keyword>
<evidence type="ECO:0000256" key="6">
    <source>
        <dbReference type="ARBA" id="ARBA00022845"/>
    </source>
</evidence>
<dbReference type="GO" id="GO:0006417">
    <property type="term" value="P:regulation of translation"/>
    <property type="evidence" value="ECO:0007669"/>
    <property type="project" value="UniProtKB-KW"/>
</dbReference>
<sequence length="556" mass="61698">MASTDQSPALEILVSFYYYYYYYFASITVRTPEELSIWTGPPFANGQPGVKLEKVSCVNAKFSDDGSRLMVTKSNSVISIYDCKSAKEIRSFEVPNVTSAILSPCGTFLQTFQKPSTPQEKNVMLWKTENGDPVYQHSQKNLTKTTWPAIQFSSNEATACRMATNEVQFFDTRDFSKGIIDRLRVPGVSAIELSSAPGSHVAAYVPESKGIPACVQIFPSGNASQSQAVARRSFFRCSTTQLKWNHGSTGLLVLVQSDVDKTNQSYYGESKLFYLTIDGKHEGLVPLSKEGPVHDAQWSYSGLEFAVVYGFMPAKATLFDKKCNPLLELGTGPYNTIRWNPKGKFLCLAGFGNLPGDMVFWDYADKKQLAATKAEWSVTSEWSPDGRYFMTATTAPRLQVDNGYVIYLTKKTFLTYLIFSLFFLRIKIFHYNGSLYFKKMFDKLFQADWKPEPADKFGDITELIKSLNLGKVEDKKPSGPGPKSSQASNKLSSTNPPAQKPAAYRPPHAKNAAAVQAELLGIGESSPAGSMSKNALRNKKKREKQKEKKAASDASS</sequence>
<dbReference type="FunFam" id="2.130.10.10:FF:001558">
    <property type="entry name" value="Eukaryotic translation initiation factor 2A"/>
    <property type="match status" value="1"/>
</dbReference>
<dbReference type="PANTHER" id="PTHR13227">
    <property type="entry name" value="EUKARYOTIC TRANSLATION INITIATION FACTOR 2A"/>
    <property type="match status" value="1"/>
</dbReference>
<evidence type="ECO:0000256" key="5">
    <source>
        <dbReference type="ARBA" id="ARBA00022737"/>
    </source>
</evidence>
<dbReference type="InterPro" id="IPR013979">
    <property type="entry name" value="TIF_beta_prop-like"/>
</dbReference>
<dbReference type="EMBL" id="SDMP01000020">
    <property type="protein sequence ID" value="RYQ83988.1"/>
    <property type="molecule type" value="Genomic_DNA"/>
</dbReference>
<feature type="compositionally biased region" description="Basic and acidic residues" evidence="9">
    <location>
        <begin position="544"/>
        <end position="556"/>
    </location>
</feature>
<keyword evidence="3 8" id="KW-0396">Initiation factor</keyword>
<dbReference type="GO" id="GO:0022627">
    <property type="term" value="C:cytosolic small ribosomal subunit"/>
    <property type="evidence" value="ECO:0007669"/>
    <property type="project" value="TreeGrafter"/>
</dbReference>
<organism evidence="11 12">
    <name type="scientific">Arachis hypogaea</name>
    <name type="common">Peanut</name>
    <dbReference type="NCBI Taxonomy" id="3818"/>
    <lineage>
        <taxon>Eukaryota</taxon>
        <taxon>Viridiplantae</taxon>
        <taxon>Streptophyta</taxon>
        <taxon>Embryophyta</taxon>
        <taxon>Tracheophyta</taxon>
        <taxon>Spermatophyta</taxon>
        <taxon>Magnoliopsida</taxon>
        <taxon>eudicotyledons</taxon>
        <taxon>Gunneridae</taxon>
        <taxon>Pentapetalae</taxon>
        <taxon>rosids</taxon>
        <taxon>fabids</taxon>
        <taxon>Fabales</taxon>
        <taxon>Fabaceae</taxon>
        <taxon>Papilionoideae</taxon>
        <taxon>50 kb inversion clade</taxon>
        <taxon>dalbergioids sensu lato</taxon>
        <taxon>Dalbergieae</taxon>
        <taxon>Pterocarpus clade</taxon>
        <taxon>Arachis</taxon>
    </lineage>
</organism>
<proteinExistence type="inferred from homology"/>
<evidence type="ECO:0000256" key="9">
    <source>
        <dbReference type="SAM" id="MobiDB-lite"/>
    </source>
</evidence>
<dbReference type="Proteomes" id="UP000289738">
    <property type="component" value="Chromosome B10"/>
</dbReference>
<comment type="function">
    <text evidence="8">Functions in the early steps of protein synthesis of a small number of specific mRNAs. Acts by directing the binding of methionyl-tRNAi to 40S ribosomal subunits. In contrast to the eIF-2 complex, it binds methionyl-tRNAi to 40S subunits in a codon-dependent manner, whereas the eIF-2 complex binds methionyl-tRNAi to 40S subunits in a GTP-dependent manner.</text>
</comment>
<keyword evidence="5" id="KW-0677">Repeat</keyword>
<evidence type="ECO:0000313" key="12">
    <source>
        <dbReference type="Proteomes" id="UP000289738"/>
    </source>
</evidence>
<reference evidence="11 12" key="1">
    <citation type="submission" date="2019-01" db="EMBL/GenBank/DDBJ databases">
        <title>Sequencing of cultivated peanut Arachis hypogaea provides insights into genome evolution and oil improvement.</title>
        <authorList>
            <person name="Chen X."/>
        </authorList>
    </citation>
    <scope>NUCLEOTIDE SEQUENCE [LARGE SCALE GENOMIC DNA]</scope>
    <source>
        <strain evidence="12">cv. Fuhuasheng</strain>
        <tissue evidence="11">Leaves</tissue>
    </source>
</reference>
<feature type="compositionally biased region" description="Polar residues" evidence="9">
    <location>
        <begin position="483"/>
        <end position="497"/>
    </location>
</feature>
<dbReference type="GO" id="GO:0000049">
    <property type="term" value="F:tRNA binding"/>
    <property type="evidence" value="ECO:0007669"/>
    <property type="project" value="UniProtKB-UniRule"/>
</dbReference>
<dbReference type="GO" id="GO:0003729">
    <property type="term" value="F:mRNA binding"/>
    <property type="evidence" value="ECO:0007669"/>
    <property type="project" value="TreeGrafter"/>
</dbReference>
<evidence type="ECO:0000256" key="7">
    <source>
        <dbReference type="ARBA" id="ARBA00022917"/>
    </source>
</evidence>
<evidence type="ECO:0000256" key="1">
    <source>
        <dbReference type="ARBA" id="ARBA00009573"/>
    </source>
</evidence>
<dbReference type="Gene3D" id="2.130.10.10">
    <property type="entry name" value="YVTN repeat-like/Quinoprotein amine dehydrogenase"/>
    <property type="match status" value="1"/>
</dbReference>
<dbReference type="GO" id="GO:0043022">
    <property type="term" value="F:ribosome binding"/>
    <property type="evidence" value="ECO:0007669"/>
    <property type="project" value="UniProtKB-UniRule"/>
</dbReference>
<evidence type="ECO:0000313" key="11">
    <source>
        <dbReference type="EMBL" id="RYQ83988.1"/>
    </source>
</evidence>
<dbReference type="InterPro" id="IPR011387">
    <property type="entry name" value="TIF2A"/>
</dbReference>
<comment type="similarity">
    <text evidence="1 8">Belongs to the WD repeat EIF2A family.</text>
</comment>
<dbReference type="STRING" id="3818.A0A444X2Q7"/>
<dbReference type="PIRSF" id="PIRSF017222">
    <property type="entry name" value="eIF2A"/>
    <property type="match status" value="1"/>
</dbReference>
<keyword evidence="6 8" id="KW-0810">Translation regulation</keyword>
<accession>A0A444X2Q7</accession>
<dbReference type="PANTHER" id="PTHR13227:SF0">
    <property type="entry name" value="EUKARYOTIC TRANSLATION INITIATION FACTOR 2A"/>
    <property type="match status" value="1"/>
</dbReference>
<dbReference type="SUPFAM" id="SSF82171">
    <property type="entry name" value="DPP6 N-terminal domain-like"/>
    <property type="match status" value="1"/>
</dbReference>
<dbReference type="InterPro" id="IPR015943">
    <property type="entry name" value="WD40/YVTN_repeat-like_dom_sf"/>
</dbReference>
<evidence type="ECO:0000256" key="2">
    <source>
        <dbReference type="ARBA" id="ARBA00013819"/>
    </source>
</evidence>
<evidence type="ECO:0000256" key="8">
    <source>
        <dbReference type="PIRNR" id="PIRNR017222"/>
    </source>
</evidence>
<gene>
    <name evidence="11" type="ORF">Ahy_B10g102878</name>
</gene>